<proteinExistence type="predicted"/>
<evidence type="ECO:0000313" key="1">
    <source>
        <dbReference type="Proteomes" id="UP000887579"/>
    </source>
</evidence>
<accession>A0AC34GTT2</accession>
<protein>
    <submittedName>
        <fullName evidence="2">Hint domain-containing protein</fullName>
    </submittedName>
</protein>
<name>A0AC34GTT2_9BILA</name>
<evidence type="ECO:0000313" key="2">
    <source>
        <dbReference type="WBParaSite" id="ES5_v2.g817.t1"/>
    </source>
</evidence>
<organism evidence="1 2">
    <name type="scientific">Panagrolaimus sp. ES5</name>
    <dbReference type="NCBI Taxonomy" id="591445"/>
    <lineage>
        <taxon>Eukaryota</taxon>
        <taxon>Metazoa</taxon>
        <taxon>Ecdysozoa</taxon>
        <taxon>Nematoda</taxon>
        <taxon>Chromadorea</taxon>
        <taxon>Rhabditida</taxon>
        <taxon>Tylenchina</taxon>
        <taxon>Panagrolaimomorpha</taxon>
        <taxon>Panagrolaimoidea</taxon>
        <taxon>Panagrolaimidae</taxon>
        <taxon>Panagrolaimus</taxon>
    </lineage>
</organism>
<dbReference type="Proteomes" id="UP000887579">
    <property type="component" value="Unplaced"/>
</dbReference>
<sequence>MVFIVTTIVENVFASFCGENALPYSFEILPSGSSILGCANPNCLGWANNRGAPSRFYNDDGQVDGFVRELKNFHSFTNDTAECEDDYTSKKCIQDGEWIGGIKPPSQYNNKEDATTDELLFRCCYHSDIKIAKFLTAYDIKVNEKFEGGEVFDADTGEQQYFDYINNIVKFITDKGVLTYEVFVNRLPCVPILKSHKMIESNITISNNKKSIIDTTKLFQAPTFVAASEFLPVVEGGSSIPMEAVNLPPPILQNNGLANANSFQAAASNTQIQPPIQNNIQAPPTNNFQGAPNIQSFQPMNSVPFIQSNMNPSVSASGSQAPTYPYYPINTCTSASAQSAPDNNLFANPFACGFLCFSGDTLVTTMNGQKKRLDELEINEWILSSGGNVTSGYSKVNSWIHRMPKVEAEFIKFTLEDGKELKITDKHFIYRGNCSQVNSSVAIDDAIKDMVYAEDIRSTDCLFVNNNRQLIETKITKIEKTLVLTPKM</sequence>
<reference evidence="2" key="1">
    <citation type="submission" date="2022-11" db="UniProtKB">
        <authorList>
            <consortium name="WormBaseParasite"/>
        </authorList>
    </citation>
    <scope>IDENTIFICATION</scope>
</reference>
<dbReference type="WBParaSite" id="ES5_v2.g817.t1">
    <property type="protein sequence ID" value="ES5_v2.g817.t1"/>
    <property type="gene ID" value="ES5_v2.g817"/>
</dbReference>